<feature type="binding site" evidence="2">
    <location>
        <position position="431"/>
    </location>
    <ligand>
        <name>substrate</name>
    </ligand>
</feature>
<dbReference type="NCBIfam" id="NF009399">
    <property type="entry name" value="PRK12764.1"/>
    <property type="match status" value="1"/>
</dbReference>
<dbReference type="Pfam" id="PF01557">
    <property type="entry name" value="FAA_hydrolase"/>
    <property type="match status" value="1"/>
</dbReference>
<feature type="region of interest" description="Disordered" evidence="3">
    <location>
        <begin position="214"/>
        <end position="312"/>
    </location>
</feature>
<dbReference type="RefSeq" id="WP_254168778.1">
    <property type="nucleotide sequence ID" value="NZ_JANAFB010000053.1"/>
</dbReference>
<dbReference type="SUPFAM" id="SSF89562">
    <property type="entry name" value="RraA-like"/>
    <property type="match status" value="1"/>
</dbReference>
<dbReference type="PANTHER" id="PTHR11820:SF114">
    <property type="entry name" value="4-HYDROXYPHENYLACETATE CATABOLISM PROTEIN"/>
    <property type="match status" value="1"/>
</dbReference>
<keyword evidence="2" id="KW-0460">Magnesium</keyword>
<evidence type="ECO:0000256" key="1">
    <source>
        <dbReference type="ARBA" id="ARBA00022723"/>
    </source>
</evidence>
<sequence>MEQQANTGSAGERPAEVPVRPGKVIAVHVAYESRAAQRGRRPAQPSYFVKPTSSLAGSGASVERPEGTELLAFEGEIALVIGEPAHRVGLAEAWGHVASVTASNDLGVYDYRAADKGSNLRSKGRDGYTPLGPRLIDARRVDPAGLRVRTWVNGELVQEDLTGADRLIFPLARFVADLSQHMTLETGDVILTGTPAGSSVIGPGDVVEVEVDAPDAEGAPSSGRLRTRVVEGPGGFDESLGSLPAADDAQREDAWGSREAAGLPPREDAADAATAPAAAASDPSAPSTDGTPAAPDADATGSSAAADPGSGPLSEALRARLLAAPTAGLSAQLRKRGLNQVVIEGVRSGAPGTTMVGVAKTLRFLPHREDLFAAHGGGYNAQKRAFDAVAPGEVLVIEARNESGSGTLGDVLALRARANGAAGVVTDGGVRDSAAVREVGLPVFSRTAHPAVLGRKHVPWESDTAVACGNATVLPGDVIVGDDDGVVVIPRALVEEVVEEALAKEHEDAWVYDRVAEGHPVDGLFPPTGEWKERYRAWLAENPPADPAAAVREPDAAASAPGAATTGGDPTAAAAARDAAAAAARAAGTEGR</sequence>
<feature type="binding site" evidence="2">
    <location>
        <begin position="409"/>
        <end position="412"/>
    </location>
    <ligand>
        <name>substrate</name>
    </ligand>
</feature>
<dbReference type="InterPro" id="IPR011234">
    <property type="entry name" value="Fumarylacetoacetase-like_C"/>
</dbReference>
<evidence type="ECO:0000259" key="4">
    <source>
        <dbReference type="Pfam" id="PF01557"/>
    </source>
</evidence>
<evidence type="ECO:0000256" key="2">
    <source>
        <dbReference type="PIRSR" id="PIRSR605493-1"/>
    </source>
</evidence>
<keyword evidence="6" id="KW-1185">Reference proteome</keyword>
<evidence type="ECO:0000256" key="3">
    <source>
        <dbReference type="SAM" id="MobiDB-lite"/>
    </source>
</evidence>
<comment type="caution">
    <text evidence="5">The sequence shown here is derived from an EMBL/GenBank/DDBJ whole genome shotgun (WGS) entry which is preliminary data.</text>
</comment>
<dbReference type="GO" id="GO:0046872">
    <property type="term" value="F:metal ion binding"/>
    <property type="evidence" value="ECO:0007669"/>
    <property type="project" value="UniProtKB-KW"/>
</dbReference>
<dbReference type="Gene3D" id="3.50.30.40">
    <property type="entry name" value="Ribonuclease E inhibitor RraA/RraA-like"/>
    <property type="match status" value="1"/>
</dbReference>
<dbReference type="NCBIfam" id="NF006093">
    <property type="entry name" value="PRK08245.1"/>
    <property type="match status" value="1"/>
</dbReference>
<feature type="binding site" evidence="2">
    <location>
        <position position="432"/>
    </location>
    <ligand>
        <name>Mg(2+)</name>
        <dbReference type="ChEBI" id="CHEBI:18420"/>
    </ligand>
</feature>
<dbReference type="PANTHER" id="PTHR11820">
    <property type="entry name" value="ACYLPYRUVASE"/>
    <property type="match status" value="1"/>
</dbReference>
<dbReference type="InterPro" id="IPR005493">
    <property type="entry name" value="RraA/RraA-like"/>
</dbReference>
<dbReference type="Proteomes" id="UP001139502">
    <property type="component" value="Unassembled WGS sequence"/>
</dbReference>
<evidence type="ECO:0000313" key="5">
    <source>
        <dbReference type="EMBL" id="MCP3427121.1"/>
    </source>
</evidence>
<dbReference type="AlphaFoldDB" id="A0A9X2KME8"/>
<keyword evidence="1 2" id="KW-0479">Metal-binding</keyword>
<accession>A0A9X2KME8</accession>
<dbReference type="GO" id="GO:0016787">
    <property type="term" value="F:hydrolase activity"/>
    <property type="evidence" value="ECO:0007669"/>
    <property type="project" value="UniProtKB-KW"/>
</dbReference>
<proteinExistence type="predicted"/>
<dbReference type="Gene3D" id="3.90.850.10">
    <property type="entry name" value="Fumarylacetoacetase-like, C-terminal domain"/>
    <property type="match status" value="1"/>
</dbReference>
<protein>
    <submittedName>
        <fullName evidence="5">Fumarylacetoacetate hydrolase family protein</fullName>
    </submittedName>
</protein>
<reference evidence="5" key="1">
    <citation type="submission" date="2022-06" db="EMBL/GenBank/DDBJ databases">
        <title>Rothia sp. isolated from sandalwood seedling.</title>
        <authorList>
            <person name="Tuikhar N."/>
            <person name="Kirdat K."/>
            <person name="Thorat V."/>
            <person name="Swetha P."/>
            <person name="Padma S."/>
            <person name="Sundararaj R."/>
            <person name="Yadav A."/>
        </authorList>
    </citation>
    <scope>NUCLEOTIDE SEQUENCE</scope>
    <source>
        <strain evidence="5">AR01</strain>
    </source>
</reference>
<dbReference type="CDD" id="cd16841">
    <property type="entry name" value="RraA_family"/>
    <property type="match status" value="1"/>
</dbReference>
<gene>
    <name evidence="5" type="ORF">NBM05_14145</name>
</gene>
<dbReference type="SUPFAM" id="SSF56529">
    <property type="entry name" value="FAH"/>
    <property type="match status" value="1"/>
</dbReference>
<name>A0A9X2KME8_9MICC</name>
<feature type="region of interest" description="Disordered" evidence="3">
    <location>
        <begin position="35"/>
        <end position="61"/>
    </location>
</feature>
<dbReference type="EMBL" id="JANAFB010000053">
    <property type="protein sequence ID" value="MCP3427121.1"/>
    <property type="molecule type" value="Genomic_DNA"/>
</dbReference>
<feature type="compositionally biased region" description="Low complexity" evidence="3">
    <location>
        <begin position="271"/>
        <end position="312"/>
    </location>
</feature>
<dbReference type="InterPro" id="IPR036663">
    <property type="entry name" value="Fumarylacetoacetase_C_sf"/>
</dbReference>
<feature type="compositionally biased region" description="Low complexity" evidence="3">
    <location>
        <begin position="547"/>
        <end position="576"/>
    </location>
</feature>
<keyword evidence="5" id="KW-0378">Hydrolase</keyword>
<evidence type="ECO:0000313" key="6">
    <source>
        <dbReference type="Proteomes" id="UP001139502"/>
    </source>
</evidence>
<comment type="cofactor">
    <cofactor evidence="2">
        <name>Mg(2+)</name>
        <dbReference type="ChEBI" id="CHEBI:18420"/>
    </cofactor>
</comment>
<feature type="region of interest" description="Disordered" evidence="3">
    <location>
        <begin position="545"/>
        <end position="576"/>
    </location>
</feature>
<dbReference type="InterPro" id="IPR036704">
    <property type="entry name" value="RraA/RraA-like_sf"/>
</dbReference>
<feature type="domain" description="Fumarylacetoacetase-like C-terminal" evidence="4">
    <location>
        <begin position="24"/>
        <end position="230"/>
    </location>
</feature>
<organism evidence="5 6">
    <name type="scientific">Rothia santali</name>
    <dbReference type="NCBI Taxonomy" id="2949643"/>
    <lineage>
        <taxon>Bacteria</taxon>
        <taxon>Bacillati</taxon>
        <taxon>Actinomycetota</taxon>
        <taxon>Actinomycetes</taxon>
        <taxon>Micrococcales</taxon>
        <taxon>Micrococcaceae</taxon>
        <taxon>Rothia</taxon>
    </lineage>
</organism>
<dbReference type="Pfam" id="PF03737">
    <property type="entry name" value="RraA-like"/>
    <property type="match status" value="1"/>
</dbReference>